<dbReference type="Gene3D" id="3.40.50.720">
    <property type="entry name" value="NAD(P)-binding Rossmann-like Domain"/>
    <property type="match status" value="1"/>
</dbReference>
<comment type="caution">
    <text evidence="2">The sequence shown here is derived from an EMBL/GenBank/DDBJ whole genome shotgun (WGS) entry which is preliminary data.</text>
</comment>
<evidence type="ECO:0000313" key="3">
    <source>
        <dbReference type="Proteomes" id="UP000604475"/>
    </source>
</evidence>
<dbReference type="GO" id="GO:0004029">
    <property type="term" value="F:aldehyde dehydrogenase (NAD+) activity"/>
    <property type="evidence" value="ECO:0007669"/>
    <property type="project" value="TreeGrafter"/>
</dbReference>
<evidence type="ECO:0000313" key="2">
    <source>
        <dbReference type="EMBL" id="MBL7629873.1"/>
    </source>
</evidence>
<reference evidence="2" key="1">
    <citation type="submission" date="2020-12" db="EMBL/GenBank/DDBJ databases">
        <title>Genomic characterization of non-nitrogen-fixing Frankia strains.</title>
        <authorList>
            <person name="Carlos-Shanley C."/>
            <person name="Guerra T."/>
            <person name="Hahn D."/>
        </authorList>
    </citation>
    <scope>NUCLEOTIDE SEQUENCE</scope>
    <source>
        <strain evidence="2">CN6</strain>
    </source>
</reference>
<dbReference type="EMBL" id="JAEACQ010000239">
    <property type="protein sequence ID" value="MBL7629873.1"/>
    <property type="molecule type" value="Genomic_DNA"/>
</dbReference>
<dbReference type="GO" id="GO:0005737">
    <property type="term" value="C:cytoplasm"/>
    <property type="evidence" value="ECO:0007669"/>
    <property type="project" value="TreeGrafter"/>
</dbReference>
<dbReference type="InterPro" id="IPR036291">
    <property type="entry name" value="NAD(P)-bd_dom_sf"/>
</dbReference>
<dbReference type="Pfam" id="PF01370">
    <property type="entry name" value="Epimerase"/>
    <property type="match status" value="1"/>
</dbReference>
<protein>
    <submittedName>
        <fullName evidence="2">NAD-dependent epimerase/dehydratase family protein</fullName>
    </submittedName>
</protein>
<keyword evidence="3" id="KW-1185">Reference proteome</keyword>
<sequence>MKIFLTGATGVLGRRVVPSLVAAGHAVDAVARGEAKADELRRAGADPVAVDLFDRQAVFAAVTAARPDAVVHLATNIPNMSRALLPGAWRINDRLRAEASHHLADAALAAGAGHYLQESITFGYADGADRWLDEDAPLARGPQERAVAASAQAVARFAGKGGAGVLLRFAAFYAADSAHTQAQVAMARAGRPALPGPADGYLSSIQIDDAASAVVAALTVPAGTYNVADDAPMLHRDAADLLAAVATGRPGTHGRLIPAAVMRLSGRARPLTRSHRISNARFRDATGWRPRFPSLADGLPEVVRELGAATAAGEPLAARR</sequence>
<accession>A0A937RNT2</accession>
<dbReference type="RefSeq" id="WP_203005890.1">
    <property type="nucleotide sequence ID" value="NZ_JADWYU010000056.1"/>
</dbReference>
<dbReference type="PANTHER" id="PTHR48079">
    <property type="entry name" value="PROTEIN YEEZ"/>
    <property type="match status" value="1"/>
</dbReference>
<proteinExistence type="predicted"/>
<dbReference type="Proteomes" id="UP000604475">
    <property type="component" value="Unassembled WGS sequence"/>
</dbReference>
<dbReference type="PANTHER" id="PTHR48079:SF6">
    <property type="entry name" value="NAD(P)-BINDING DOMAIN-CONTAINING PROTEIN-RELATED"/>
    <property type="match status" value="1"/>
</dbReference>
<feature type="domain" description="NAD-dependent epimerase/dehydratase" evidence="1">
    <location>
        <begin position="3"/>
        <end position="228"/>
    </location>
</feature>
<dbReference type="AlphaFoldDB" id="A0A937RNT2"/>
<gene>
    <name evidence="2" type="ORF">I7412_22430</name>
</gene>
<dbReference type="InterPro" id="IPR001509">
    <property type="entry name" value="Epimerase_deHydtase"/>
</dbReference>
<evidence type="ECO:0000259" key="1">
    <source>
        <dbReference type="Pfam" id="PF01370"/>
    </source>
</evidence>
<dbReference type="SUPFAM" id="SSF51735">
    <property type="entry name" value="NAD(P)-binding Rossmann-fold domains"/>
    <property type="match status" value="1"/>
</dbReference>
<dbReference type="InterPro" id="IPR051783">
    <property type="entry name" value="NAD(P)-dependent_oxidoreduct"/>
</dbReference>
<name>A0A937RNT2_9ACTN</name>
<organism evidence="2 3">
    <name type="scientific">Frankia nepalensis</name>
    <dbReference type="NCBI Taxonomy" id="1836974"/>
    <lineage>
        <taxon>Bacteria</taxon>
        <taxon>Bacillati</taxon>
        <taxon>Actinomycetota</taxon>
        <taxon>Actinomycetes</taxon>
        <taxon>Frankiales</taxon>
        <taxon>Frankiaceae</taxon>
        <taxon>Frankia</taxon>
    </lineage>
</organism>